<reference evidence="2" key="1">
    <citation type="submission" date="2022-07" db="EMBL/GenBank/DDBJ databases">
        <title>Chromosome-level genome of Muraenolepis orangiensis.</title>
        <authorList>
            <person name="Kim J."/>
        </authorList>
    </citation>
    <scope>NUCLEOTIDE SEQUENCE</scope>
    <source>
        <strain evidence="2">KU_S4_2022</strain>
        <tissue evidence="2">Muscle</tissue>
    </source>
</reference>
<feature type="region of interest" description="Disordered" evidence="1">
    <location>
        <begin position="65"/>
        <end position="104"/>
    </location>
</feature>
<feature type="non-terminal residue" evidence="2">
    <location>
        <position position="104"/>
    </location>
</feature>
<sequence length="104" mass="10969">MSSLIGGDNSFCPAGDSLGATYERGPTANQNHYGTTVPLLLIGQERRPITSLRFQLLACVGLDPRTSGGLLGPSPYGSGLRRSDTVPHLPSGHPASQRLLIEVE</sequence>
<organism evidence="2 3">
    <name type="scientific">Muraenolepis orangiensis</name>
    <name type="common">Patagonian moray cod</name>
    <dbReference type="NCBI Taxonomy" id="630683"/>
    <lineage>
        <taxon>Eukaryota</taxon>
        <taxon>Metazoa</taxon>
        <taxon>Chordata</taxon>
        <taxon>Craniata</taxon>
        <taxon>Vertebrata</taxon>
        <taxon>Euteleostomi</taxon>
        <taxon>Actinopterygii</taxon>
        <taxon>Neopterygii</taxon>
        <taxon>Teleostei</taxon>
        <taxon>Neoteleostei</taxon>
        <taxon>Acanthomorphata</taxon>
        <taxon>Zeiogadaria</taxon>
        <taxon>Gadariae</taxon>
        <taxon>Gadiformes</taxon>
        <taxon>Muraenolepidoidei</taxon>
        <taxon>Muraenolepididae</taxon>
        <taxon>Muraenolepis</taxon>
    </lineage>
</organism>
<evidence type="ECO:0000313" key="2">
    <source>
        <dbReference type="EMBL" id="KAJ3608170.1"/>
    </source>
</evidence>
<name>A0A9Q0IS17_9TELE</name>
<dbReference type="Proteomes" id="UP001148018">
    <property type="component" value="Unassembled WGS sequence"/>
</dbReference>
<dbReference type="EMBL" id="JANIIK010000040">
    <property type="protein sequence ID" value="KAJ3608170.1"/>
    <property type="molecule type" value="Genomic_DNA"/>
</dbReference>
<keyword evidence="3" id="KW-1185">Reference proteome</keyword>
<dbReference type="AlphaFoldDB" id="A0A9Q0IS17"/>
<evidence type="ECO:0000256" key="1">
    <source>
        <dbReference type="SAM" id="MobiDB-lite"/>
    </source>
</evidence>
<comment type="caution">
    <text evidence="2">The sequence shown here is derived from an EMBL/GenBank/DDBJ whole genome shotgun (WGS) entry which is preliminary data.</text>
</comment>
<gene>
    <name evidence="2" type="ORF">NHX12_025220</name>
</gene>
<proteinExistence type="predicted"/>
<protein>
    <submittedName>
        <fullName evidence="2">Uncharacterized protein</fullName>
    </submittedName>
</protein>
<accession>A0A9Q0IS17</accession>
<evidence type="ECO:0000313" key="3">
    <source>
        <dbReference type="Proteomes" id="UP001148018"/>
    </source>
</evidence>